<evidence type="ECO:0000313" key="3">
    <source>
        <dbReference type="EMBL" id="HJD52745.1"/>
    </source>
</evidence>
<sequence length="303" mass="31611">MLGFASCSDDEGSTNPTTPGGSTMADNVAGIYDSQIAVSINGNDLQPSNYAVEITKSSDTEIKFTLRDFSITDPSGMTLDLGTIELDGVKIAKVDSAYSFATVDTLSLAIFGGEPLPVPIDFSGSFTDTTIDANIDINFGETMVIVVDINGTKRGTSEGGDQPSEPELTMAQEIAGDYASNIAVTINSSEPIVSENTVHITAVSAEVVNLALNNFVITDPTSGAEIAPGDIVLENVPLMRDSLGISFMASDTLMLAVVPGMDPLPVPVEAMGNVNGDVLDAHFDIDFMNGAMAIAVEIDGQKN</sequence>
<dbReference type="AlphaFoldDB" id="A0A9D2ZTW6"/>
<reference evidence="3" key="1">
    <citation type="journal article" date="2021" name="PeerJ">
        <title>Extensive microbial diversity within the chicken gut microbiome revealed by metagenomics and culture.</title>
        <authorList>
            <person name="Gilroy R."/>
            <person name="Ravi A."/>
            <person name="Getino M."/>
            <person name="Pursley I."/>
            <person name="Horton D.L."/>
            <person name="Alikhan N.F."/>
            <person name="Baker D."/>
            <person name="Gharbi K."/>
            <person name="Hall N."/>
            <person name="Watson M."/>
            <person name="Adriaenssens E.M."/>
            <person name="Foster-Nyarko E."/>
            <person name="Jarju S."/>
            <person name="Secka A."/>
            <person name="Antonio M."/>
            <person name="Oren A."/>
            <person name="Chaudhuri R.R."/>
            <person name="La Ragione R."/>
            <person name="Hildebrand F."/>
            <person name="Pallen M.J."/>
        </authorList>
    </citation>
    <scope>NUCLEOTIDE SEQUENCE</scope>
    <source>
        <strain evidence="3">MalCec1-1739</strain>
    </source>
</reference>
<accession>A0A9D2ZTW6</accession>
<proteinExistence type="predicted"/>
<name>A0A9D2ZTW6_9BACT</name>
<evidence type="ECO:0000259" key="2">
    <source>
        <dbReference type="Pfam" id="PF13944"/>
    </source>
</evidence>
<reference evidence="3" key="2">
    <citation type="submission" date="2021-04" db="EMBL/GenBank/DDBJ databases">
        <authorList>
            <person name="Gilroy R."/>
        </authorList>
    </citation>
    <scope>NUCLEOTIDE SEQUENCE</scope>
    <source>
        <strain evidence="3">MalCec1-1739</strain>
    </source>
</reference>
<dbReference type="EMBL" id="DWUP01000068">
    <property type="protein sequence ID" value="HJD52745.1"/>
    <property type="molecule type" value="Genomic_DNA"/>
</dbReference>
<gene>
    <name evidence="3" type="ORF">IAA93_03325</name>
</gene>
<feature type="domain" description="Lipocalin-like" evidence="2">
    <location>
        <begin position="174"/>
        <end position="298"/>
    </location>
</feature>
<dbReference type="Pfam" id="PF13944">
    <property type="entry name" value="Calycin_like"/>
    <property type="match status" value="2"/>
</dbReference>
<organism evidence="3 4">
    <name type="scientific">Candidatus Avibacteroides avistercoris</name>
    <dbReference type="NCBI Taxonomy" id="2840690"/>
    <lineage>
        <taxon>Bacteria</taxon>
        <taxon>Pseudomonadati</taxon>
        <taxon>Bacteroidota</taxon>
        <taxon>Bacteroidia</taxon>
        <taxon>Bacteroidales</taxon>
        <taxon>Bacteroidaceae</taxon>
        <taxon>Bacteroidaceae incertae sedis</taxon>
        <taxon>Candidatus Avibacteroides</taxon>
    </lineage>
</organism>
<protein>
    <submittedName>
        <fullName evidence="3">Calycin-like domain-containing protein</fullName>
    </submittedName>
</protein>
<evidence type="ECO:0000256" key="1">
    <source>
        <dbReference type="SAM" id="MobiDB-lite"/>
    </source>
</evidence>
<feature type="region of interest" description="Disordered" evidence="1">
    <location>
        <begin position="1"/>
        <end position="25"/>
    </location>
</feature>
<feature type="domain" description="Lipocalin-like" evidence="2">
    <location>
        <begin position="28"/>
        <end position="152"/>
    </location>
</feature>
<comment type="caution">
    <text evidence="3">The sequence shown here is derived from an EMBL/GenBank/DDBJ whole genome shotgun (WGS) entry which is preliminary data.</text>
</comment>
<dbReference type="Proteomes" id="UP000787625">
    <property type="component" value="Unassembled WGS sequence"/>
</dbReference>
<feature type="compositionally biased region" description="Low complexity" evidence="1">
    <location>
        <begin position="13"/>
        <end position="23"/>
    </location>
</feature>
<dbReference type="InterPro" id="IPR024311">
    <property type="entry name" value="Lipocalin-like"/>
</dbReference>
<dbReference type="Gene3D" id="2.40.128.350">
    <property type="match status" value="2"/>
</dbReference>
<feature type="non-terminal residue" evidence="3">
    <location>
        <position position="1"/>
    </location>
</feature>
<evidence type="ECO:0000313" key="4">
    <source>
        <dbReference type="Proteomes" id="UP000787625"/>
    </source>
</evidence>